<reference evidence="2 3" key="1">
    <citation type="submission" date="2016-11" db="EMBL/GenBank/DDBJ databases">
        <authorList>
            <person name="Jaros S."/>
            <person name="Januszkiewicz K."/>
            <person name="Wedrychowicz H."/>
        </authorList>
    </citation>
    <scope>NUCLEOTIDE SEQUENCE [LARGE SCALE GENOMIC DNA]</scope>
</reference>
<dbReference type="Gene3D" id="3.90.550.10">
    <property type="entry name" value="Spore Coat Polysaccharide Biosynthesis Protein SpsA, Chain A"/>
    <property type="match status" value="1"/>
</dbReference>
<dbReference type="STRING" id="796604.A0A2X0M582"/>
<feature type="compositionally biased region" description="Polar residues" evidence="1">
    <location>
        <begin position="15"/>
        <end position="53"/>
    </location>
</feature>
<organism evidence="2 3">
    <name type="scientific">Microbotryum silenes-dioicae</name>
    <dbReference type="NCBI Taxonomy" id="796604"/>
    <lineage>
        <taxon>Eukaryota</taxon>
        <taxon>Fungi</taxon>
        <taxon>Dikarya</taxon>
        <taxon>Basidiomycota</taxon>
        <taxon>Pucciniomycotina</taxon>
        <taxon>Microbotryomycetes</taxon>
        <taxon>Microbotryales</taxon>
        <taxon>Microbotryaceae</taxon>
        <taxon>Microbotryum</taxon>
    </lineage>
</organism>
<evidence type="ECO:0000313" key="3">
    <source>
        <dbReference type="Proteomes" id="UP000249464"/>
    </source>
</evidence>
<sequence>MSTEVPAPHARASARTVSPTLNSSHFHRSPSVQISNSSAAGSSWPNAPSSTSIAPGASNGLHIDSVSPTTTTIETLPGRLAGTSDVHQLQHHQQHHQHSSTSVNDPHSSSHAQSHAPPHTRSNPTTADHEPASSFQKWGQRINKVWSNVAGQNEQDVNARRFSTSTSAMASTTTAHLRTPTLGRPTIADQLRLSSARSRRSIPRDPSSSRHWILSRTYDRIKPLLATLYVTDADSDSSAASTWIPFFTPGSGYPLGFSRRRSSFGSVSHVPPLSRSGWLIVGVLFLLGLREIVGRSSFSGDRRRNVKVSGRSPYSVIHDLSPAEKMSSYFDSPSSSATPAILAGQDRIWKREHITTTDDRFDDATGPRGDTTAIVLHWKRTENVIVIVSHLCRYTFFDSITVWNNNPAVQLQRSDFDSAKCPSSKLRIYNSPRNQLFVARYLACAQSRTAYCYFQDDDWLVWPLRALYSQFSRDPEGPVVVHTNPQVASLYTLEWCFYAAPPAKGNDDFMESKPPAQIHTCFAWMGTGAFVSKSRVIHYLANLTDVAYPSVELAHADNSFTTFLNQPPYVLSSELTQLPQPFGHSDGKGIARNKAYIHQGIQHLYKYLDIPTTPSKPGEKFKLPAKPLLLDTHAHHHTSRSSKLPPHPYAHHVRSPCHTDTCNFMTSVALLPPPDSVPYPGPEKVGDLETWENHLGWTARGWIEGNELFREEETFANKWAYAHAVDGSDETAFRSPDVIKMDDYVGLALLTPAELTWTPALTFVFVLEHWAVISKSVVFEVSRDGYKWVEPLSPPSAPSCQGIATQSSLPDHSFPPSTYLSSRGQAILEAEVALFSGNKVMTWFHRRRRRSEPLKRCRIRIGTKFEGGNSEEGWRFVRMRSLGELEIGWGVYEMGRPPQLVVAQHLAMAPQRHQKTGTASIAISDWPGPYDTSTTTQSAARAYAPKGLQK</sequence>
<gene>
    <name evidence="2" type="primary">BQ5605_C003g02273</name>
    <name evidence="2" type="ORF">BQ5605_C003G02273</name>
</gene>
<dbReference type="AlphaFoldDB" id="A0A2X0M582"/>
<feature type="region of interest" description="Disordered" evidence="1">
    <location>
        <begin position="1"/>
        <end position="68"/>
    </location>
</feature>
<feature type="region of interest" description="Disordered" evidence="1">
    <location>
        <begin position="86"/>
        <end position="135"/>
    </location>
</feature>
<name>A0A2X0M582_9BASI</name>
<accession>A0A2X0M582</accession>
<proteinExistence type="predicted"/>
<keyword evidence="3" id="KW-1185">Reference proteome</keyword>
<evidence type="ECO:0000256" key="1">
    <source>
        <dbReference type="SAM" id="MobiDB-lite"/>
    </source>
</evidence>
<dbReference type="InterPro" id="IPR029044">
    <property type="entry name" value="Nucleotide-diphossugar_trans"/>
</dbReference>
<feature type="region of interest" description="Disordered" evidence="1">
    <location>
        <begin position="928"/>
        <end position="950"/>
    </location>
</feature>
<dbReference type="EMBL" id="FQNC01000042">
    <property type="protein sequence ID" value="SGY39764.1"/>
    <property type="molecule type" value="Genomic_DNA"/>
</dbReference>
<evidence type="ECO:0000313" key="2">
    <source>
        <dbReference type="EMBL" id="SGY39764.1"/>
    </source>
</evidence>
<feature type="compositionally biased region" description="Basic residues" evidence="1">
    <location>
        <begin position="89"/>
        <end position="98"/>
    </location>
</feature>
<feature type="compositionally biased region" description="Low complexity" evidence="1">
    <location>
        <begin position="106"/>
        <end position="119"/>
    </location>
</feature>
<protein>
    <submittedName>
        <fullName evidence="2">BQ5605_C003g02273 protein</fullName>
    </submittedName>
</protein>
<dbReference type="Proteomes" id="UP000249464">
    <property type="component" value="Unassembled WGS sequence"/>
</dbReference>